<evidence type="ECO:0000256" key="4">
    <source>
        <dbReference type="ARBA" id="ARBA00023157"/>
    </source>
</evidence>
<keyword evidence="2 5" id="KW-0732">Signal</keyword>
<keyword evidence="3 5" id="KW-0574">Periplasm</keyword>
<comment type="function">
    <text evidence="5">Part of the ABC transporter complex BtuCDF involved in vitamin B12 import. Binds vitamin B12 and delivers it to the periplasmic surface of BtuC.</text>
</comment>
<feature type="disulfide bond" evidence="5">
    <location>
        <begin position="183"/>
        <end position="259"/>
    </location>
</feature>
<dbReference type="Gene3D" id="3.40.50.1980">
    <property type="entry name" value="Nitrogenase molybdenum iron protein domain"/>
    <property type="match status" value="2"/>
</dbReference>
<evidence type="ECO:0000313" key="7">
    <source>
        <dbReference type="EMBL" id="THE40388.1"/>
    </source>
</evidence>
<protein>
    <recommendedName>
        <fullName evidence="5">Vitamin B12-binding protein</fullName>
    </recommendedName>
</protein>
<reference evidence="7 8" key="1">
    <citation type="submission" date="2018-05" db="EMBL/GenBank/DDBJ databases">
        <title>Isolation and genomic analyses of lactose-positive bacteria from faecal samples of preterm neonates.</title>
        <authorList>
            <person name="Chen Y."/>
            <person name="Brook T.C."/>
            <person name="O'Neill I."/>
            <person name="Soe C.Z."/>
            <person name="Hall L.J."/>
            <person name="Hoyles L."/>
        </authorList>
    </citation>
    <scope>NUCLEOTIDE SEQUENCE [LARGE SCALE GENOMIC DNA]</scope>
    <source>
        <strain evidence="7 8">P080C CL</strain>
    </source>
</reference>
<evidence type="ECO:0000259" key="6">
    <source>
        <dbReference type="PROSITE" id="PS50983"/>
    </source>
</evidence>
<feature type="signal peptide" evidence="5">
    <location>
        <begin position="1"/>
        <end position="22"/>
    </location>
</feature>
<dbReference type="NCBIfam" id="NF038402">
    <property type="entry name" value="TroA_like"/>
    <property type="match status" value="1"/>
</dbReference>
<dbReference type="InterPro" id="IPR002491">
    <property type="entry name" value="ABC_transptr_periplasmic_BD"/>
</dbReference>
<dbReference type="NCBIfam" id="NF002894">
    <property type="entry name" value="PRK03379.1"/>
    <property type="match status" value="1"/>
</dbReference>
<dbReference type="CDD" id="cd01144">
    <property type="entry name" value="BtuF"/>
    <property type="match status" value="1"/>
</dbReference>
<feature type="site" description="Important for BtuC binding" evidence="5">
    <location>
        <position position="202"/>
    </location>
</feature>
<comment type="subcellular location">
    <subcellularLocation>
        <location evidence="5">Periplasm</location>
    </subcellularLocation>
</comment>
<organism evidence="7 8">
    <name type="scientific">Citrobacter murliniae</name>
    <dbReference type="NCBI Taxonomy" id="67829"/>
    <lineage>
        <taxon>Bacteria</taxon>
        <taxon>Pseudomonadati</taxon>
        <taxon>Pseudomonadota</taxon>
        <taxon>Gammaproteobacteria</taxon>
        <taxon>Enterobacterales</taxon>
        <taxon>Enterobacteriaceae</taxon>
        <taxon>Citrobacter</taxon>
        <taxon>Citrobacter freundii complex</taxon>
    </lineage>
</organism>
<keyword evidence="4 5" id="KW-1015">Disulfide bond</keyword>
<dbReference type="InterPro" id="IPR054828">
    <property type="entry name" value="Vit_B12_bind_prot"/>
</dbReference>
<comment type="subunit">
    <text evidence="5">The complex is composed of two ATP-binding proteins (BtuD), two transmembrane proteins (BtuC) and a solute-binding protein (BtuF).</text>
</comment>
<gene>
    <name evidence="5" type="primary">btuF</name>
    <name evidence="7" type="ORF">DJ535_06020</name>
</gene>
<evidence type="ECO:0000313" key="8">
    <source>
        <dbReference type="Proteomes" id="UP000306790"/>
    </source>
</evidence>
<evidence type="ECO:0000256" key="2">
    <source>
        <dbReference type="ARBA" id="ARBA00022729"/>
    </source>
</evidence>
<dbReference type="PANTHER" id="PTHR30535">
    <property type="entry name" value="VITAMIN B12-BINDING PROTEIN"/>
    <property type="match status" value="1"/>
</dbReference>
<keyword evidence="1 5" id="KW-0813">Transport</keyword>
<proteinExistence type="inferred from homology"/>
<keyword evidence="8" id="KW-1185">Reference proteome</keyword>
<evidence type="ECO:0000256" key="5">
    <source>
        <dbReference type="HAMAP-Rule" id="MF_01000"/>
    </source>
</evidence>
<comment type="caution">
    <text evidence="7">The sequence shown here is derived from an EMBL/GenBank/DDBJ whole genome shotgun (WGS) entry which is preliminary data.</text>
</comment>
<dbReference type="SUPFAM" id="SSF53807">
    <property type="entry name" value="Helical backbone' metal receptor"/>
    <property type="match status" value="1"/>
</dbReference>
<name>A0ABY2PWF1_9ENTR</name>
<dbReference type="PROSITE" id="PS50983">
    <property type="entry name" value="FE_B12_PBP"/>
    <property type="match status" value="1"/>
</dbReference>
<evidence type="ECO:0000256" key="1">
    <source>
        <dbReference type="ARBA" id="ARBA00022448"/>
    </source>
</evidence>
<feature type="chain" id="PRO_5044927121" description="Vitamin B12-binding protein" evidence="5">
    <location>
        <begin position="23"/>
        <end position="272"/>
    </location>
</feature>
<dbReference type="EMBL" id="QFVP01000003">
    <property type="protein sequence ID" value="THE40388.1"/>
    <property type="molecule type" value="Genomic_DNA"/>
</dbReference>
<feature type="domain" description="Fe/B12 periplasmic-binding" evidence="6">
    <location>
        <begin position="25"/>
        <end position="272"/>
    </location>
</feature>
<dbReference type="Pfam" id="PF01497">
    <property type="entry name" value="Peripla_BP_2"/>
    <property type="match status" value="1"/>
</dbReference>
<sequence length="272" mass="29822" precursor="true">MAKLMPRALAALLFTLPVWLCAAPRVVSLSPANTELAFAAGITPVGVSSYSNYPPEAKNIEEVSTWQGMNLERIVALKPDLVIAWRGGNAERQVNQLTALGIKVIWVDAVTIEQVADALRQLAAWSPRPEQAKQAAKTLLDEYASLKSQYANKPKKRVFLQFGANPLFTSGKGSIQHQVLEVCGGENIFAGSRVPWPQVSREQVLARAPQAIVTTGNSGENLKIEQYWGNQLKIPVITLNSDWFERASPRIILAAKQLCNALSQINETQNHS</sequence>
<dbReference type="HAMAP" id="MF_01000">
    <property type="entry name" value="BtuF"/>
    <property type="match status" value="1"/>
</dbReference>
<comment type="similarity">
    <text evidence="5">Belongs to the BtuF family.</text>
</comment>
<dbReference type="PANTHER" id="PTHR30535:SF34">
    <property type="entry name" value="MOLYBDATE-BINDING PROTEIN MOLA"/>
    <property type="match status" value="1"/>
</dbReference>
<dbReference type="Proteomes" id="UP000306790">
    <property type="component" value="Unassembled WGS sequence"/>
</dbReference>
<feature type="binding site" evidence="5">
    <location>
        <position position="50"/>
    </location>
    <ligand>
        <name>cyanocob(III)alamin</name>
        <dbReference type="ChEBI" id="CHEBI:17439"/>
    </ligand>
</feature>
<accession>A0ABY2PWF1</accession>
<feature type="site" description="Important for BtuC binding" evidence="5">
    <location>
        <position position="72"/>
    </location>
</feature>
<dbReference type="InterPro" id="IPR023544">
    <property type="entry name" value="ABC_transptr_vit_B12-bd"/>
</dbReference>
<evidence type="ECO:0000256" key="3">
    <source>
        <dbReference type="ARBA" id="ARBA00022764"/>
    </source>
</evidence>
<feature type="binding site" evidence="5">
    <location>
        <begin position="242"/>
        <end position="246"/>
    </location>
    <ligand>
        <name>cyanocob(III)alamin</name>
        <dbReference type="ChEBI" id="CHEBI:17439"/>
    </ligand>
</feature>
<dbReference type="RefSeq" id="WP_045439959.1">
    <property type="nucleotide sequence ID" value="NZ_QFVP01000003.1"/>
</dbReference>
<dbReference type="InterPro" id="IPR050902">
    <property type="entry name" value="ABC_Transporter_SBP"/>
</dbReference>